<dbReference type="SUPFAM" id="SSF46785">
    <property type="entry name" value="Winged helix' DNA-binding domain"/>
    <property type="match status" value="1"/>
</dbReference>
<sequence length="211" mass="22978">MSGDSGGDDPTNTGAGPDKPNLTDPRAIRALAHPARLAILDYLGDRESATATECADIVGLSPSATSYHLRELAKYGLVQEAPGTDRRERRWRSSGGWRVGDDAGTDPAARAATQLLAPLVLARGDEQARRFFAATPHADPEWWDAANFSESRMRLTLDELRELTAACVELVESFAKRYPRKARAGRPDARDVLLEIRAFPVPGPDEQPTDT</sequence>
<reference evidence="6 7" key="1">
    <citation type="submission" date="2020-08" db="EMBL/GenBank/DDBJ databases">
        <title>Whole genome shotgun sequence of Actinocatenispora thailandica NBRC 105041.</title>
        <authorList>
            <person name="Komaki H."/>
            <person name="Tamura T."/>
        </authorList>
    </citation>
    <scope>NUCLEOTIDE SEQUENCE [LARGE SCALE GENOMIC DNA]</scope>
    <source>
        <strain evidence="6 7">NBRC 105041</strain>
    </source>
</reference>
<feature type="region of interest" description="Disordered" evidence="4">
    <location>
        <begin position="1"/>
        <end position="26"/>
    </location>
</feature>
<keyword evidence="2" id="KW-0238">DNA-binding</keyword>
<dbReference type="Proteomes" id="UP000611640">
    <property type="component" value="Chromosome"/>
</dbReference>
<evidence type="ECO:0000313" key="7">
    <source>
        <dbReference type="Proteomes" id="UP000611640"/>
    </source>
</evidence>
<accession>A0A7R7DVE8</accession>
<dbReference type="InterPro" id="IPR011991">
    <property type="entry name" value="ArsR-like_HTH"/>
</dbReference>
<dbReference type="PANTHER" id="PTHR33154:SF33">
    <property type="entry name" value="TRANSCRIPTIONAL REPRESSOR SDPR"/>
    <property type="match status" value="1"/>
</dbReference>
<feature type="domain" description="HTH arsR-type" evidence="5">
    <location>
        <begin position="26"/>
        <end position="117"/>
    </location>
</feature>
<dbReference type="AlphaFoldDB" id="A0A7R7DVE8"/>
<evidence type="ECO:0000256" key="4">
    <source>
        <dbReference type="SAM" id="MobiDB-lite"/>
    </source>
</evidence>
<organism evidence="6 7">
    <name type="scientific">Actinocatenispora thailandica</name>
    <dbReference type="NCBI Taxonomy" id="227318"/>
    <lineage>
        <taxon>Bacteria</taxon>
        <taxon>Bacillati</taxon>
        <taxon>Actinomycetota</taxon>
        <taxon>Actinomycetes</taxon>
        <taxon>Micromonosporales</taxon>
        <taxon>Micromonosporaceae</taxon>
        <taxon>Actinocatenispora</taxon>
    </lineage>
</organism>
<dbReference type="InterPro" id="IPR036390">
    <property type="entry name" value="WH_DNA-bd_sf"/>
</dbReference>
<dbReference type="Pfam" id="PF12840">
    <property type="entry name" value="HTH_20"/>
    <property type="match status" value="1"/>
</dbReference>
<evidence type="ECO:0000313" key="6">
    <source>
        <dbReference type="EMBL" id="BCJ38042.1"/>
    </source>
</evidence>
<evidence type="ECO:0000259" key="5">
    <source>
        <dbReference type="SMART" id="SM00418"/>
    </source>
</evidence>
<protein>
    <submittedName>
        <fullName evidence="6">Transcriptional regulator</fullName>
    </submittedName>
</protein>
<dbReference type="KEGG" id="atl:Athai_55450"/>
<keyword evidence="3" id="KW-0804">Transcription</keyword>
<dbReference type="PANTHER" id="PTHR33154">
    <property type="entry name" value="TRANSCRIPTIONAL REGULATOR, ARSR FAMILY"/>
    <property type="match status" value="1"/>
</dbReference>
<dbReference type="EMBL" id="AP023355">
    <property type="protein sequence ID" value="BCJ38042.1"/>
    <property type="molecule type" value="Genomic_DNA"/>
</dbReference>
<evidence type="ECO:0000256" key="1">
    <source>
        <dbReference type="ARBA" id="ARBA00023015"/>
    </source>
</evidence>
<name>A0A7R7DVE8_9ACTN</name>
<dbReference type="SMART" id="SM00418">
    <property type="entry name" value="HTH_ARSR"/>
    <property type="match status" value="1"/>
</dbReference>
<dbReference type="GO" id="GO:0003677">
    <property type="term" value="F:DNA binding"/>
    <property type="evidence" value="ECO:0007669"/>
    <property type="project" value="UniProtKB-KW"/>
</dbReference>
<evidence type="ECO:0000256" key="2">
    <source>
        <dbReference type="ARBA" id="ARBA00023125"/>
    </source>
</evidence>
<dbReference type="Gene3D" id="1.10.10.10">
    <property type="entry name" value="Winged helix-like DNA-binding domain superfamily/Winged helix DNA-binding domain"/>
    <property type="match status" value="1"/>
</dbReference>
<dbReference type="InterPro" id="IPR001845">
    <property type="entry name" value="HTH_ArsR_DNA-bd_dom"/>
</dbReference>
<dbReference type="InterPro" id="IPR051081">
    <property type="entry name" value="HTH_MetalResp_TranReg"/>
</dbReference>
<keyword evidence="1" id="KW-0805">Transcription regulation</keyword>
<keyword evidence="7" id="KW-1185">Reference proteome</keyword>
<feature type="region of interest" description="Disordered" evidence="4">
    <location>
        <begin position="83"/>
        <end position="104"/>
    </location>
</feature>
<evidence type="ECO:0000256" key="3">
    <source>
        <dbReference type="ARBA" id="ARBA00023163"/>
    </source>
</evidence>
<dbReference type="RefSeq" id="WP_239157198.1">
    <property type="nucleotide sequence ID" value="NZ_AP023355.1"/>
</dbReference>
<dbReference type="GO" id="GO:0003700">
    <property type="term" value="F:DNA-binding transcription factor activity"/>
    <property type="evidence" value="ECO:0007669"/>
    <property type="project" value="InterPro"/>
</dbReference>
<dbReference type="CDD" id="cd00090">
    <property type="entry name" value="HTH_ARSR"/>
    <property type="match status" value="1"/>
</dbReference>
<dbReference type="InterPro" id="IPR036388">
    <property type="entry name" value="WH-like_DNA-bd_sf"/>
</dbReference>
<gene>
    <name evidence="6" type="ORF">Athai_55450</name>
</gene>
<proteinExistence type="predicted"/>